<feature type="transmembrane region" description="Helical" evidence="1">
    <location>
        <begin position="409"/>
        <end position="425"/>
    </location>
</feature>
<comment type="caution">
    <text evidence="3">The sequence shown here is derived from an EMBL/GenBank/DDBJ whole genome shotgun (WGS) entry which is preliminary data.</text>
</comment>
<organism evidence="3 4">
    <name type="scientific">Metabacillus herbersteinensis</name>
    <dbReference type="NCBI Taxonomy" id="283816"/>
    <lineage>
        <taxon>Bacteria</taxon>
        <taxon>Bacillati</taxon>
        <taxon>Bacillota</taxon>
        <taxon>Bacilli</taxon>
        <taxon>Bacillales</taxon>
        <taxon>Bacillaceae</taxon>
        <taxon>Metabacillus</taxon>
    </lineage>
</organism>
<accession>A0ABV6GEH7</accession>
<gene>
    <name evidence="3" type="ORF">ACFFIX_11525</name>
</gene>
<feature type="transmembrane region" description="Helical" evidence="1">
    <location>
        <begin position="468"/>
        <end position="488"/>
    </location>
</feature>
<dbReference type="InterPro" id="IPR002823">
    <property type="entry name" value="DUF112_TM"/>
</dbReference>
<evidence type="ECO:0000259" key="2">
    <source>
        <dbReference type="Pfam" id="PF01970"/>
    </source>
</evidence>
<dbReference type="PANTHER" id="PTHR35342">
    <property type="entry name" value="TRICARBOXYLIC TRANSPORT PROTEIN"/>
    <property type="match status" value="1"/>
</dbReference>
<protein>
    <submittedName>
        <fullName evidence="3">Tripartite tricarboxylate transporter permease</fullName>
    </submittedName>
</protein>
<dbReference type="RefSeq" id="WP_378934027.1">
    <property type="nucleotide sequence ID" value="NZ_JBHLVO010000008.1"/>
</dbReference>
<feature type="transmembrane region" description="Helical" evidence="1">
    <location>
        <begin position="385"/>
        <end position="403"/>
    </location>
</feature>
<keyword evidence="4" id="KW-1185">Reference proteome</keyword>
<feature type="transmembrane region" description="Helical" evidence="1">
    <location>
        <begin position="20"/>
        <end position="40"/>
    </location>
</feature>
<evidence type="ECO:0000256" key="1">
    <source>
        <dbReference type="SAM" id="Phobius"/>
    </source>
</evidence>
<evidence type="ECO:0000313" key="3">
    <source>
        <dbReference type="EMBL" id="MFC0272081.1"/>
    </source>
</evidence>
<feature type="domain" description="DUF112" evidence="2">
    <location>
        <begin position="20"/>
        <end position="437"/>
    </location>
</feature>
<keyword evidence="1" id="KW-0472">Membrane</keyword>
<evidence type="ECO:0000313" key="4">
    <source>
        <dbReference type="Proteomes" id="UP001589854"/>
    </source>
</evidence>
<feature type="transmembrane region" description="Helical" evidence="1">
    <location>
        <begin position="432"/>
        <end position="456"/>
    </location>
</feature>
<feature type="transmembrane region" description="Helical" evidence="1">
    <location>
        <begin position="317"/>
        <end position="341"/>
    </location>
</feature>
<keyword evidence="1" id="KW-1133">Transmembrane helix</keyword>
<reference evidence="3 4" key="1">
    <citation type="submission" date="2024-09" db="EMBL/GenBank/DDBJ databases">
        <authorList>
            <person name="Sun Q."/>
            <person name="Mori K."/>
        </authorList>
    </citation>
    <scope>NUCLEOTIDE SEQUENCE [LARGE SCALE GENOMIC DNA]</scope>
    <source>
        <strain evidence="3 4">CCM 7228</strain>
    </source>
</reference>
<keyword evidence="1" id="KW-0812">Transmembrane</keyword>
<feature type="transmembrane region" description="Helical" evidence="1">
    <location>
        <begin position="109"/>
        <end position="135"/>
    </location>
</feature>
<sequence length="501" mass="52948">MESLEFLLSGFETALTWQNLMYCFIGVTVGMLVGVLPGLGPSAGTAVLIPLTFAMEPMSAIVMLSGIYYGAMYGGTITSVLINTPGEASSVITCLDGHPMAKQGRAGTALGISAIGSFIGGTFAILGLVLVGPPLANMALKFGPPEFFALMLLGMTMVIGLIGKSIIKGMMAAVIGLILALVGLDPVTGIPRFAFGQPYLMDGFDFVVIAMGLFGLSEILISAEQNMKAEKPPKVKGLFPTRAEWSPALKSIGRGTGLGFLIGLIPGTNSVIPPILSYSMEKKIAKDPSRFGKGAIEGVAGPETANNSFCGGALIPLFTLGIPSSPTIAILLGAFIMHGLTPGPTLFKENPDFVWGVIASMFIGNFILLFMNLPMAGLWAKVTLIPFKLLFPIILMVLIAGTYTINNSLWDVGAMLVFGVMGYIFKKVDIPIAPIVLTFVLGALMENALMQSLTIFQGDFLALFRRPLSGTLLVLSIVILLISLVAGFRKKKDFLASDIDM</sequence>
<dbReference type="PANTHER" id="PTHR35342:SF5">
    <property type="entry name" value="TRICARBOXYLIC TRANSPORT PROTEIN"/>
    <property type="match status" value="1"/>
</dbReference>
<dbReference type="Pfam" id="PF01970">
    <property type="entry name" value="TctA"/>
    <property type="match status" value="1"/>
</dbReference>
<proteinExistence type="predicted"/>
<feature type="transmembrane region" description="Helical" evidence="1">
    <location>
        <begin position="174"/>
        <end position="194"/>
    </location>
</feature>
<dbReference type="EMBL" id="JBHLVO010000008">
    <property type="protein sequence ID" value="MFC0272081.1"/>
    <property type="molecule type" value="Genomic_DNA"/>
</dbReference>
<name>A0ABV6GEH7_9BACI</name>
<feature type="transmembrane region" description="Helical" evidence="1">
    <location>
        <begin position="353"/>
        <end position="373"/>
    </location>
</feature>
<feature type="transmembrane region" description="Helical" evidence="1">
    <location>
        <begin position="147"/>
        <end position="167"/>
    </location>
</feature>
<dbReference type="Proteomes" id="UP001589854">
    <property type="component" value="Unassembled WGS sequence"/>
</dbReference>
<feature type="transmembrane region" description="Helical" evidence="1">
    <location>
        <begin position="206"/>
        <end position="223"/>
    </location>
</feature>